<protein>
    <submittedName>
        <fullName evidence="2">DUF2250 domain-containing protein</fullName>
    </submittedName>
</protein>
<feature type="region of interest" description="Disordered" evidence="1">
    <location>
        <begin position="1"/>
        <end position="38"/>
    </location>
</feature>
<proteinExistence type="predicted"/>
<feature type="compositionally biased region" description="Basic and acidic residues" evidence="1">
    <location>
        <begin position="13"/>
        <end position="38"/>
    </location>
</feature>
<dbReference type="AlphaFoldDB" id="A0ABD5YD51"/>
<dbReference type="Gene3D" id="1.10.10.10">
    <property type="entry name" value="Winged helix-like DNA-binding domain superfamily/Winged helix DNA-binding domain"/>
    <property type="match status" value="1"/>
</dbReference>
<sequence length="109" mass="11721">MSPSDASAAGPEEGTRSESDPDGRGREHSDATADLTRSDERVLAYLDDAGTDYPAFVASNTGLYVDHVESRLEALEAAELAERVTGEEVYRVTDAGRDALRDDCAPWSD</sequence>
<dbReference type="SUPFAM" id="SSF46785">
    <property type="entry name" value="Winged helix' DNA-binding domain"/>
    <property type="match status" value="1"/>
</dbReference>
<gene>
    <name evidence="2" type="ORF">ACFQMK_10520</name>
</gene>
<dbReference type="EMBL" id="JBHSZZ010000039">
    <property type="protein sequence ID" value="MFC7187314.1"/>
    <property type="molecule type" value="Genomic_DNA"/>
</dbReference>
<dbReference type="InterPro" id="IPR036390">
    <property type="entry name" value="WH_DNA-bd_sf"/>
</dbReference>
<organism evidence="2 3">
    <name type="scientific">Halorubrum yunnanense</name>
    <dbReference type="NCBI Taxonomy" id="1526162"/>
    <lineage>
        <taxon>Archaea</taxon>
        <taxon>Methanobacteriati</taxon>
        <taxon>Methanobacteriota</taxon>
        <taxon>Stenosarchaea group</taxon>
        <taxon>Halobacteria</taxon>
        <taxon>Halobacteriales</taxon>
        <taxon>Haloferacaceae</taxon>
        <taxon>Halorubrum</taxon>
    </lineage>
</organism>
<evidence type="ECO:0000256" key="1">
    <source>
        <dbReference type="SAM" id="MobiDB-lite"/>
    </source>
</evidence>
<evidence type="ECO:0000313" key="3">
    <source>
        <dbReference type="Proteomes" id="UP001596390"/>
    </source>
</evidence>
<dbReference type="Proteomes" id="UP001596390">
    <property type="component" value="Unassembled WGS sequence"/>
</dbReference>
<name>A0ABD5YD51_9EURY</name>
<dbReference type="RefSeq" id="WP_267664542.1">
    <property type="nucleotide sequence ID" value="NZ_JAODIX010000039.1"/>
</dbReference>
<comment type="caution">
    <text evidence="2">The sequence shown here is derived from an EMBL/GenBank/DDBJ whole genome shotgun (WGS) entry which is preliminary data.</text>
</comment>
<reference evidence="2 3" key="1">
    <citation type="journal article" date="2019" name="Int. J. Syst. Evol. Microbiol.">
        <title>The Global Catalogue of Microorganisms (GCM) 10K type strain sequencing project: providing services to taxonomists for standard genome sequencing and annotation.</title>
        <authorList>
            <consortium name="The Broad Institute Genomics Platform"/>
            <consortium name="The Broad Institute Genome Sequencing Center for Infectious Disease"/>
            <person name="Wu L."/>
            <person name="Ma J."/>
        </authorList>
    </citation>
    <scope>NUCLEOTIDE SEQUENCE [LARGE SCALE GENOMIC DNA]</scope>
    <source>
        <strain evidence="2 3">Q85</strain>
    </source>
</reference>
<evidence type="ECO:0000313" key="2">
    <source>
        <dbReference type="EMBL" id="MFC7187314.1"/>
    </source>
</evidence>
<keyword evidence="3" id="KW-1185">Reference proteome</keyword>
<accession>A0ABD5YD51</accession>
<dbReference type="InterPro" id="IPR036388">
    <property type="entry name" value="WH-like_DNA-bd_sf"/>
</dbReference>